<organism evidence="1 2">
    <name type="scientific">Dermacentor silvarum</name>
    <name type="common">Tick</name>
    <dbReference type="NCBI Taxonomy" id="543639"/>
    <lineage>
        <taxon>Eukaryota</taxon>
        <taxon>Metazoa</taxon>
        <taxon>Ecdysozoa</taxon>
        <taxon>Arthropoda</taxon>
        <taxon>Chelicerata</taxon>
        <taxon>Arachnida</taxon>
        <taxon>Acari</taxon>
        <taxon>Parasitiformes</taxon>
        <taxon>Ixodida</taxon>
        <taxon>Ixodoidea</taxon>
        <taxon>Ixodidae</taxon>
        <taxon>Rhipicephalinae</taxon>
        <taxon>Dermacentor</taxon>
    </lineage>
</organism>
<dbReference type="EMBL" id="CM023471">
    <property type="protein sequence ID" value="KAH7965919.1"/>
    <property type="molecule type" value="Genomic_DNA"/>
</dbReference>
<comment type="caution">
    <text evidence="1">The sequence shown here is derived from an EMBL/GenBank/DDBJ whole genome shotgun (WGS) entry which is preliminary data.</text>
</comment>
<proteinExistence type="predicted"/>
<sequence>MLNLPKPPTKFARYNTVLLSHIEAAAAKDSMKMAAEEAFELNDGDRDIAVGLGRCSQKRGHTSNNGIVSATSVDYGKVLDIELLSKRCPNCCINDSGHKQVCQSNYQGTSGEMEYQEH</sequence>
<gene>
    <name evidence="1" type="ORF">HPB49_012134</name>
</gene>
<accession>A0ACB8DCW4</accession>
<evidence type="ECO:0000313" key="1">
    <source>
        <dbReference type="EMBL" id="KAH7965919.1"/>
    </source>
</evidence>
<keyword evidence="2" id="KW-1185">Reference proteome</keyword>
<dbReference type="Proteomes" id="UP000821865">
    <property type="component" value="Chromosome 2"/>
</dbReference>
<evidence type="ECO:0000313" key="2">
    <source>
        <dbReference type="Proteomes" id="UP000821865"/>
    </source>
</evidence>
<reference evidence="1" key="1">
    <citation type="submission" date="2020-05" db="EMBL/GenBank/DDBJ databases">
        <title>Large-scale comparative analyses of tick genomes elucidate their genetic diversity and vector capacities.</title>
        <authorList>
            <person name="Jia N."/>
            <person name="Wang J."/>
            <person name="Shi W."/>
            <person name="Du L."/>
            <person name="Sun Y."/>
            <person name="Zhan W."/>
            <person name="Jiang J."/>
            <person name="Wang Q."/>
            <person name="Zhang B."/>
            <person name="Ji P."/>
            <person name="Sakyi L.B."/>
            <person name="Cui X."/>
            <person name="Yuan T."/>
            <person name="Jiang B."/>
            <person name="Yang W."/>
            <person name="Lam T.T.-Y."/>
            <person name="Chang Q."/>
            <person name="Ding S."/>
            <person name="Wang X."/>
            <person name="Zhu J."/>
            <person name="Ruan X."/>
            <person name="Zhao L."/>
            <person name="Wei J."/>
            <person name="Que T."/>
            <person name="Du C."/>
            <person name="Cheng J."/>
            <person name="Dai P."/>
            <person name="Han X."/>
            <person name="Huang E."/>
            <person name="Gao Y."/>
            <person name="Liu J."/>
            <person name="Shao H."/>
            <person name="Ye R."/>
            <person name="Li L."/>
            <person name="Wei W."/>
            <person name="Wang X."/>
            <person name="Wang C."/>
            <person name="Yang T."/>
            <person name="Huo Q."/>
            <person name="Li W."/>
            <person name="Guo W."/>
            <person name="Chen H."/>
            <person name="Zhou L."/>
            <person name="Ni X."/>
            <person name="Tian J."/>
            <person name="Zhou Y."/>
            <person name="Sheng Y."/>
            <person name="Liu T."/>
            <person name="Pan Y."/>
            <person name="Xia L."/>
            <person name="Li J."/>
            <person name="Zhao F."/>
            <person name="Cao W."/>
        </authorList>
    </citation>
    <scope>NUCLEOTIDE SEQUENCE</scope>
    <source>
        <strain evidence="1">Dsil-2018</strain>
    </source>
</reference>
<protein>
    <submittedName>
        <fullName evidence="1">Uncharacterized protein</fullName>
    </submittedName>
</protein>
<name>A0ACB8DCW4_DERSI</name>